<keyword evidence="1" id="KW-1133">Transmembrane helix</keyword>
<sequence length="180" mass="21010">MVNSVTLRFFIKAHDLSLELYEDSFTKKIFDAIKRPITIAIENSKVHEFLNNEKPIFKGSFIYKIYSKLFKLIEKLMGFLRKVLVPQIDKSILLSQTFNSLDNFDEVMGIISNIIFYCGLVTTIISLIVRESFVIPLFIMIFGLIASIFKGYYLKIIKDSKVLEFFLSFFDLDKGGEEWW</sequence>
<evidence type="ECO:0000313" key="2">
    <source>
        <dbReference type="EMBL" id="MBU5670169.1"/>
    </source>
</evidence>
<gene>
    <name evidence="2" type="ORF">KQI68_10035</name>
</gene>
<proteinExistence type="predicted"/>
<keyword evidence="1" id="KW-0812">Transmembrane</keyword>
<keyword evidence="1" id="KW-0472">Membrane</keyword>
<evidence type="ECO:0000256" key="1">
    <source>
        <dbReference type="SAM" id="Phobius"/>
    </source>
</evidence>
<feature type="transmembrane region" description="Helical" evidence="1">
    <location>
        <begin position="107"/>
        <end position="128"/>
    </location>
</feature>
<evidence type="ECO:0000313" key="3">
    <source>
        <dbReference type="Proteomes" id="UP000783742"/>
    </source>
</evidence>
<dbReference type="Proteomes" id="UP000783742">
    <property type="component" value="Unassembled WGS sequence"/>
</dbReference>
<organism evidence="2 3">
    <name type="scientific">Peptoniphilus ovalis</name>
    <dbReference type="NCBI Taxonomy" id="2841503"/>
    <lineage>
        <taxon>Bacteria</taxon>
        <taxon>Bacillati</taxon>
        <taxon>Bacillota</taxon>
        <taxon>Tissierellia</taxon>
        <taxon>Tissierellales</taxon>
        <taxon>Peptoniphilaceae</taxon>
        <taxon>Peptoniphilus</taxon>
    </lineage>
</organism>
<reference evidence="2 3" key="1">
    <citation type="submission" date="2021-06" db="EMBL/GenBank/DDBJ databases">
        <authorList>
            <person name="Sun Q."/>
            <person name="Li D."/>
        </authorList>
    </citation>
    <scope>NUCLEOTIDE SEQUENCE [LARGE SCALE GENOMIC DNA]</scope>
    <source>
        <strain evidence="2 3">MSJ-1</strain>
    </source>
</reference>
<dbReference type="EMBL" id="JAHLQO010000007">
    <property type="protein sequence ID" value="MBU5670169.1"/>
    <property type="molecule type" value="Genomic_DNA"/>
</dbReference>
<keyword evidence="3" id="KW-1185">Reference proteome</keyword>
<protein>
    <recommendedName>
        <fullName evidence="4">ABC transmembrane type-1 domain-containing protein</fullName>
    </recommendedName>
</protein>
<accession>A0ABS6FJ41</accession>
<feature type="transmembrane region" description="Helical" evidence="1">
    <location>
        <begin position="134"/>
        <end position="153"/>
    </location>
</feature>
<name>A0ABS6FJ41_9FIRM</name>
<comment type="caution">
    <text evidence="2">The sequence shown here is derived from an EMBL/GenBank/DDBJ whole genome shotgun (WGS) entry which is preliminary data.</text>
</comment>
<dbReference type="RefSeq" id="WP_216549992.1">
    <property type="nucleotide sequence ID" value="NZ_JAHLQO010000007.1"/>
</dbReference>
<evidence type="ECO:0008006" key="4">
    <source>
        <dbReference type="Google" id="ProtNLM"/>
    </source>
</evidence>